<dbReference type="GO" id="GO:0005634">
    <property type="term" value="C:nucleus"/>
    <property type="evidence" value="ECO:0007669"/>
    <property type="project" value="TreeGrafter"/>
</dbReference>
<name>A0A1J9Q0K7_9EURO</name>
<dbReference type="EMBL" id="LGTZ01001173">
    <property type="protein sequence ID" value="OJD22097.1"/>
    <property type="molecule type" value="Genomic_DNA"/>
</dbReference>
<accession>A0A1J9Q0K7</accession>
<protein>
    <recommendedName>
        <fullName evidence="1">DDE-1 domain-containing protein</fullName>
    </recommendedName>
</protein>
<dbReference type="Pfam" id="PF03184">
    <property type="entry name" value="DDE_1"/>
    <property type="match status" value="1"/>
</dbReference>
<feature type="domain" description="DDE-1" evidence="1">
    <location>
        <begin position="135"/>
        <end position="261"/>
    </location>
</feature>
<evidence type="ECO:0000313" key="3">
    <source>
        <dbReference type="Proteomes" id="UP000242791"/>
    </source>
</evidence>
<dbReference type="Pfam" id="PF12511">
    <property type="entry name" value="DUF3716"/>
    <property type="match status" value="1"/>
</dbReference>
<reference evidence="2 3" key="1">
    <citation type="submission" date="2015-08" db="EMBL/GenBank/DDBJ databases">
        <title>Emmonsia species relationships and genome sequence.</title>
        <authorList>
            <person name="Cuomo C.A."/>
            <person name="Schwartz I.S."/>
            <person name="Kenyon C."/>
            <person name="De Hoog G.S."/>
            <person name="Govender N.P."/>
            <person name="Botha A."/>
            <person name="Moreno L."/>
            <person name="De Vries M."/>
            <person name="Munoz J.F."/>
            <person name="Stielow J.B."/>
        </authorList>
    </citation>
    <scope>NUCLEOTIDE SEQUENCE [LARGE SCALE GENOMIC DNA]</scope>
    <source>
        <strain evidence="2 3">EI222</strain>
    </source>
</reference>
<sequence>MADLLEKRGNGIPNPIGPNWVTRLLQRHEEIKSKFIRKFNYKRALREDSRITQKWFQVVREITEEYRILPDDTYNMDEIRFAIGIIATYMVVTSSERKDRPKLLHPGNREWGTMERQSFRTRTRLIYHLPTWIVKNSPNGWTDNELGSYWIKEVFDRQTRHHTKGQYRLLIMDGHGSHATPELDLFCIGSQIILLYMPPHSSHLLQPLDVSCFSPLKRSYGAKVENQIRCGINHVDKLDFLTLYSEVHFDIFAEQTIQSGFKATGLYSRILDSNNSQEHGKSTTAICSISKSSTESYRTSFKPNQSISDKLFLNYEKVIVNNVLLTQENVELKAMALAFLGLDRPQDPYRTLFIAGQQLNLFAHSPQSRAVLALPGQDVVFVRGAITEVQVRSHRASYINALLIQSRGRPEPHACTACRGGPGLRPFPECRRLPGHFGGACGNSTMVSGGIMPLAAPHGSQLVQHLLLL</sequence>
<dbReference type="OrthoDB" id="4188061at2759"/>
<dbReference type="InterPro" id="IPR022190">
    <property type="entry name" value="DUF3716"/>
</dbReference>
<dbReference type="GO" id="GO:0003677">
    <property type="term" value="F:DNA binding"/>
    <property type="evidence" value="ECO:0007669"/>
    <property type="project" value="TreeGrafter"/>
</dbReference>
<proteinExistence type="predicted"/>
<dbReference type="InterPro" id="IPR004875">
    <property type="entry name" value="DDE_SF_endonuclease_dom"/>
</dbReference>
<dbReference type="AlphaFoldDB" id="A0A1J9Q0K7"/>
<dbReference type="VEuPathDB" id="FungiDB:ACJ73_06562"/>
<organism evidence="2 3">
    <name type="scientific">Blastomyces percursus</name>
    <dbReference type="NCBI Taxonomy" id="1658174"/>
    <lineage>
        <taxon>Eukaryota</taxon>
        <taxon>Fungi</taxon>
        <taxon>Dikarya</taxon>
        <taxon>Ascomycota</taxon>
        <taxon>Pezizomycotina</taxon>
        <taxon>Eurotiomycetes</taxon>
        <taxon>Eurotiomycetidae</taxon>
        <taxon>Onygenales</taxon>
        <taxon>Ajellomycetaceae</taxon>
        <taxon>Blastomyces</taxon>
    </lineage>
</organism>
<keyword evidence="3" id="KW-1185">Reference proteome</keyword>
<dbReference type="PANTHER" id="PTHR19303">
    <property type="entry name" value="TRANSPOSON"/>
    <property type="match status" value="1"/>
</dbReference>
<dbReference type="InterPro" id="IPR050863">
    <property type="entry name" value="CenT-Element_Derived"/>
</dbReference>
<dbReference type="STRING" id="1658174.A0A1J9Q0K7"/>
<evidence type="ECO:0000259" key="1">
    <source>
        <dbReference type="Pfam" id="PF03184"/>
    </source>
</evidence>
<gene>
    <name evidence="2" type="ORF">ACJ73_06562</name>
</gene>
<comment type="caution">
    <text evidence="2">The sequence shown here is derived from an EMBL/GenBank/DDBJ whole genome shotgun (WGS) entry which is preliminary data.</text>
</comment>
<evidence type="ECO:0000313" key="2">
    <source>
        <dbReference type="EMBL" id="OJD22097.1"/>
    </source>
</evidence>
<dbReference type="Proteomes" id="UP000242791">
    <property type="component" value="Unassembled WGS sequence"/>
</dbReference>
<dbReference type="PANTHER" id="PTHR19303:SF74">
    <property type="entry name" value="POGO TRANSPOSABLE ELEMENT WITH KRAB DOMAIN"/>
    <property type="match status" value="1"/>
</dbReference>